<dbReference type="Pfam" id="PF26639">
    <property type="entry name" value="Het-6_barrel"/>
    <property type="match status" value="1"/>
</dbReference>
<dbReference type="InParanoid" id="A0A2J6THQ2"/>
<dbReference type="Proteomes" id="UP000235371">
    <property type="component" value="Unassembled WGS sequence"/>
</dbReference>
<accession>A0A2J6THQ2</accession>
<evidence type="ECO:0000313" key="3">
    <source>
        <dbReference type="Proteomes" id="UP000235371"/>
    </source>
</evidence>
<name>A0A2J6THQ2_9HELO</name>
<evidence type="ECO:0000259" key="1">
    <source>
        <dbReference type="Pfam" id="PF06985"/>
    </source>
</evidence>
<evidence type="ECO:0000313" key="2">
    <source>
        <dbReference type="EMBL" id="PMD62552.1"/>
    </source>
</evidence>
<dbReference type="Pfam" id="PF06985">
    <property type="entry name" value="HET"/>
    <property type="match status" value="1"/>
</dbReference>
<dbReference type="OrthoDB" id="5386682at2759"/>
<dbReference type="EMBL" id="KZ613783">
    <property type="protein sequence ID" value="PMD62552.1"/>
    <property type="molecule type" value="Genomic_DNA"/>
</dbReference>
<organism evidence="2 3">
    <name type="scientific">Hyaloscypha bicolor E</name>
    <dbReference type="NCBI Taxonomy" id="1095630"/>
    <lineage>
        <taxon>Eukaryota</taxon>
        <taxon>Fungi</taxon>
        <taxon>Dikarya</taxon>
        <taxon>Ascomycota</taxon>
        <taxon>Pezizomycotina</taxon>
        <taxon>Leotiomycetes</taxon>
        <taxon>Helotiales</taxon>
        <taxon>Hyaloscyphaceae</taxon>
        <taxon>Hyaloscypha</taxon>
        <taxon>Hyaloscypha bicolor</taxon>
    </lineage>
</organism>
<dbReference type="RefSeq" id="XP_024739456.1">
    <property type="nucleotide sequence ID" value="XM_024886614.1"/>
</dbReference>
<proteinExistence type="predicted"/>
<dbReference type="PANTHER" id="PTHR24148:SF64">
    <property type="entry name" value="HETEROKARYON INCOMPATIBILITY DOMAIN-CONTAINING PROTEIN"/>
    <property type="match status" value="1"/>
</dbReference>
<protein>
    <submittedName>
        <fullName evidence="2">HET-domain-containing protein</fullName>
    </submittedName>
</protein>
<sequence>MGQSESSLSESSLYTPLNKSRQEIRLLMILPSGDTVACLMKTVSLYDAPSFVALSYLWGDPSNRKEIEVNGQTISVTTNLVAALEHVGAVLGISPAQHNSPAELWVDAICINQSDVDERNYQVALMRSIFSSAACVFGWLGSGDDEMTLAIESLNLIGEALYNLGPAAEESARLEWIKNFPELCANDLGKENDNYVTGNRRWSAIAKLLISSYWERVWILQECVMAKRFLLMYSFRVITIQALIDISTWILSLETDGRKLIYSYGQHLGLAAFSFLQAGTQRFGPILRIYRIQNAINDDQNANNTLWDLTVYTHELVATRPEDYIYGLLGMMRIQIIPDYTKPLPDIYSEFVAEWLKYCQSPAQAGQYNELRFMRFAGVGLYSGCLGLPSWAPNYPEVPAKGSLPRLSVGPDKWEPYADYNVFTESIGTSSVSGQTLYAWGLRAQEVVKTFQLPTGEDMERFHSFLADYCQRHPCYITGLSPLRAVIQVLCCERSSKHEILSMLRIIDMLLFFFFTGEKFSPLLFQLAGLGKMPEIHTRDIIQKLYPECDEDVIQEALLLQQRGPHPDLMNYVRHSTYIVENWAIVETSCGYLGMAPKGTLKGDFVCILKGSNYPMILRKSGGFYIHVGTSYIEGFMEGEAIDLVKSNKSQVELFKIK</sequence>
<dbReference type="AlphaFoldDB" id="A0A2J6THQ2"/>
<dbReference type="STRING" id="1095630.A0A2J6THQ2"/>
<dbReference type="InterPro" id="IPR052895">
    <property type="entry name" value="HetReg/Transcr_Mod"/>
</dbReference>
<dbReference type="InterPro" id="IPR010730">
    <property type="entry name" value="HET"/>
</dbReference>
<gene>
    <name evidence="2" type="ORF">K444DRAFT_661693</name>
</gene>
<keyword evidence="3" id="KW-1185">Reference proteome</keyword>
<feature type="domain" description="Heterokaryon incompatibility" evidence="1">
    <location>
        <begin position="51"/>
        <end position="222"/>
    </location>
</feature>
<dbReference type="GeneID" id="36594691"/>
<reference evidence="2 3" key="1">
    <citation type="submission" date="2016-04" db="EMBL/GenBank/DDBJ databases">
        <title>A degradative enzymes factory behind the ericoid mycorrhizal symbiosis.</title>
        <authorList>
            <consortium name="DOE Joint Genome Institute"/>
            <person name="Martino E."/>
            <person name="Morin E."/>
            <person name="Grelet G."/>
            <person name="Kuo A."/>
            <person name="Kohler A."/>
            <person name="Daghino S."/>
            <person name="Barry K."/>
            <person name="Choi C."/>
            <person name="Cichocki N."/>
            <person name="Clum A."/>
            <person name="Copeland A."/>
            <person name="Hainaut M."/>
            <person name="Haridas S."/>
            <person name="Labutti K."/>
            <person name="Lindquist E."/>
            <person name="Lipzen A."/>
            <person name="Khouja H.-R."/>
            <person name="Murat C."/>
            <person name="Ohm R."/>
            <person name="Olson A."/>
            <person name="Spatafora J."/>
            <person name="Veneault-Fourrey C."/>
            <person name="Henrissat B."/>
            <person name="Grigoriev I."/>
            <person name="Martin F."/>
            <person name="Perotto S."/>
        </authorList>
    </citation>
    <scope>NUCLEOTIDE SEQUENCE [LARGE SCALE GENOMIC DNA]</scope>
    <source>
        <strain evidence="2 3">E</strain>
    </source>
</reference>
<dbReference type="PANTHER" id="PTHR24148">
    <property type="entry name" value="ANKYRIN REPEAT DOMAIN-CONTAINING PROTEIN 39 HOMOLOG-RELATED"/>
    <property type="match status" value="1"/>
</dbReference>